<reference evidence="4" key="3">
    <citation type="submission" date="2025-09" db="UniProtKB">
        <authorList>
            <consortium name="Ensembl"/>
        </authorList>
    </citation>
    <scope>IDENTIFICATION</scope>
</reference>
<dbReference type="GO" id="GO:0000724">
    <property type="term" value="P:double-strand break repair via homologous recombination"/>
    <property type="evidence" value="ECO:0007669"/>
    <property type="project" value="TreeGrafter"/>
</dbReference>
<dbReference type="STRING" id="99883.ENSTNIP00000021326"/>
<dbReference type="Proteomes" id="UP000007303">
    <property type="component" value="Unassembled WGS sequence"/>
</dbReference>
<dbReference type="Gene3D" id="2.40.50.140">
    <property type="entry name" value="Nucleic acid-binding proteins"/>
    <property type="match status" value="1"/>
</dbReference>
<proteinExistence type="inferred from homology"/>
<dbReference type="GO" id="GO:0006298">
    <property type="term" value="P:mismatch repair"/>
    <property type="evidence" value="ECO:0007669"/>
    <property type="project" value="TreeGrafter"/>
</dbReference>
<dbReference type="GO" id="GO:0006289">
    <property type="term" value="P:nucleotide-excision repair"/>
    <property type="evidence" value="ECO:0007669"/>
    <property type="project" value="TreeGrafter"/>
</dbReference>
<name>H3DLC8_TETNG</name>
<dbReference type="PANTHER" id="PTHR15114:SF1">
    <property type="entry name" value="REPLICATION PROTEIN A 14 KDA SUBUNIT"/>
    <property type="match status" value="1"/>
</dbReference>
<dbReference type="PANTHER" id="PTHR15114">
    <property type="entry name" value="REPLICATION PROTEIN A3"/>
    <property type="match status" value="1"/>
</dbReference>
<dbReference type="SUPFAM" id="SSF50249">
    <property type="entry name" value="Nucleic acid-binding proteins"/>
    <property type="match status" value="1"/>
</dbReference>
<dbReference type="GO" id="GO:0006284">
    <property type="term" value="P:base-excision repair"/>
    <property type="evidence" value="ECO:0007669"/>
    <property type="project" value="TreeGrafter"/>
</dbReference>
<accession>H3DLC8</accession>
<dbReference type="GO" id="GO:0003684">
    <property type="term" value="F:damaged DNA binding"/>
    <property type="evidence" value="ECO:0007669"/>
    <property type="project" value="TreeGrafter"/>
</dbReference>
<evidence type="ECO:0000256" key="2">
    <source>
        <dbReference type="ARBA" id="ARBA00009761"/>
    </source>
</evidence>
<dbReference type="GO" id="GO:0005662">
    <property type="term" value="C:DNA replication factor A complex"/>
    <property type="evidence" value="ECO:0007669"/>
    <property type="project" value="TreeGrafter"/>
</dbReference>
<dbReference type="Pfam" id="PF08661">
    <property type="entry name" value="Rep_fac-A_3"/>
    <property type="match status" value="1"/>
</dbReference>
<dbReference type="GO" id="GO:0006260">
    <property type="term" value="P:DNA replication"/>
    <property type="evidence" value="ECO:0007669"/>
    <property type="project" value="InterPro"/>
</dbReference>
<organism evidence="4 5">
    <name type="scientific">Tetraodon nigroviridis</name>
    <name type="common">Spotted green pufferfish</name>
    <name type="synonym">Chelonodon nigroviridis</name>
    <dbReference type="NCBI Taxonomy" id="99883"/>
    <lineage>
        <taxon>Eukaryota</taxon>
        <taxon>Metazoa</taxon>
        <taxon>Chordata</taxon>
        <taxon>Craniata</taxon>
        <taxon>Vertebrata</taxon>
        <taxon>Euteleostomi</taxon>
        <taxon>Actinopterygii</taxon>
        <taxon>Neopterygii</taxon>
        <taxon>Teleostei</taxon>
        <taxon>Neoteleostei</taxon>
        <taxon>Acanthomorphata</taxon>
        <taxon>Eupercaria</taxon>
        <taxon>Tetraodontiformes</taxon>
        <taxon>Tetradontoidea</taxon>
        <taxon>Tetraodontidae</taxon>
        <taxon>Tetraodon</taxon>
    </lineage>
</organism>
<evidence type="ECO:0000313" key="5">
    <source>
        <dbReference type="Proteomes" id="UP000007303"/>
    </source>
</evidence>
<dbReference type="InterPro" id="IPR012340">
    <property type="entry name" value="NA-bd_OB-fold"/>
</dbReference>
<dbReference type="CDD" id="cd04479">
    <property type="entry name" value="RPA3"/>
    <property type="match status" value="1"/>
</dbReference>
<dbReference type="GO" id="GO:0003697">
    <property type="term" value="F:single-stranded DNA binding"/>
    <property type="evidence" value="ECO:0007669"/>
    <property type="project" value="TreeGrafter"/>
</dbReference>
<dbReference type="GeneTree" id="ENSGT00390000008029"/>
<protein>
    <submittedName>
        <fullName evidence="4">Replication protein A3</fullName>
    </submittedName>
</protein>
<evidence type="ECO:0000313" key="4">
    <source>
        <dbReference type="Ensembl" id="ENSTNIP00000021326.1"/>
    </source>
</evidence>
<keyword evidence="5" id="KW-1185">Reference proteome</keyword>
<comment type="subcellular location">
    <subcellularLocation>
        <location evidence="1">Nucleus</location>
    </subcellularLocation>
</comment>
<comment type="similarity">
    <text evidence="2">Belongs to the replication factor A protein 3 family.</text>
</comment>
<dbReference type="Ensembl" id="ENSTNIT00000021561.1">
    <property type="protein sequence ID" value="ENSTNIP00000021326.1"/>
    <property type="gene ID" value="ENSTNIG00000018160.1"/>
</dbReference>
<reference evidence="4" key="2">
    <citation type="submission" date="2025-08" db="UniProtKB">
        <authorList>
            <consortium name="Ensembl"/>
        </authorList>
    </citation>
    <scope>IDENTIFICATION</scope>
</reference>
<evidence type="ECO:0000256" key="3">
    <source>
        <dbReference type="ARBA" id="ARBA00023242"/>
    </source>
</evidence>
<reference evidence="5" key="1">
    <citation type="journal article" date="2004" name="Nature">
        <title>Genome duplication in the teleost fish Tetraodon nigroviridis reveals the early vertebrate proto-karyotype.</title>
        <authorList>
            <person name="Jaillon O."/>
            <person name="Aury J.-M."/>
            <person name="Brunet F."/>
            <person name="Petit J.-L."/>
            <person name="Stange-Thomann N."/>
            <person name="Mauceli E."/>
            <person name="Bouneau L."/>
            <person name="Fischer C."/>
            <person name="Ozouf-Costaz C."/>
            <person name="Bernot A."/>
            <person name="Nicaud S."/>
            <person name="Jaffe D."/>
            <person name="Fisher S."/>
            <person name="Lutfalla G."/>
            <person name="Dossat C."/>
            <person name="Segurens B."/>
            <person name="Dasilva C."/>
            <person name="Salanoubat M."/>
            <person name="Levy M."/>
            <person name="Boudet N."/>
            <person name="Castellano S."/>
            <person name="Anthouard V."/>
            <person name="Jubin C."/>
            <person name="Castelli V."/>
            <person name="Katinka M."/>
            <person name="Vacherie B."/>
            <person name="Biemont C."/>
            <person name="Skalli Z."/>
            <person name="Cattolico L."/>
            <person name="Poulain J."/>
            <person name="De Berardinis V."/>
            <person name="Cruaud C."/>
            <person name="Duprat S."/>
            <person name="Brottier P."/>
            <person name="Coutanceau J.-P."/>
            <person name="Gouzy J."/>
            <person name="Parra G."/>
            <person name="Lardier G."/>
            <person name="Chapple C."/>
            <person name="McKernan K.J."/>
            <person name="McEwan P."/>
            <person name="Bosak S."/>
            <person name="Kellis M."/>
            <person name="Volff J.-N."/>
            <person name="Guigo R."/>
            <person name="Zody M.C."/>
            <person name="Mesirov J."/>
            <person name="Lindblad-Toh K."/>
            <person name="Birren B."/>
            <person name="Nusbaum C."/>
            <person name="Kahn D."/>
            <person name="Robinson-Rechavi M."/>
            <person name="Laudet V."/>
            <person name="Schachter V."/>
            <person name="Quetier F."/>
            <person name="Saurin W."/>
            <person name="Scarpelli C."/>
            <person name="Wincker P."/>
            <person name="Lander E.S."/>
            <person name="Weissenbach J."/>
            <person name="Roest Crollius H."/>
        </authorList>
    </citation>
    <scope>NUCLEOTIDE SEQUENCE [LARGE SCALE GENOMIC DNA]</scope>
</reference>
<dbReference type="OMA" id="HEFPEYY"/>
<sequence>MAGILDVPKPRINCSMLSQYINKPVCFVGRVDKVHPSGKTFSVNDGEGKTATIELNDPLEEELSGVVEIIGMVSNKGVIMASSYSLLREDRGTLFDMELYNEALKVLQDFPQLYPFHVDASG</sequence>
<evidence type="ECO:0000256" key="1">
    <source>
        <dbReference type="ARBA" id="ARBA00004123"/>
    </source>
</evidence>
<dbReference type="GO" id="GO:0035861">
    <property type="term" value="C:site of double-strand break"/>
    <property type="evidence" value="ECO:0007669"/>
    <property type="project" value="TreeGrafter"/>
</dbReference>
<dbReference type="InParanoid" id="H3DLC8"/>
<keyword evidence="3" id="KW-0539">Nucleus</keyword>
<dbReference type="FunFam" id="2.40.50.140:FF:000395">
    <property type="entry name" value="Replication protein A3"/>
    <property type="match status" value="1"/>
</dbReference>
<dbReference type="InterPro" id="IPR013970">
    <property type="entry name" value="Rfa2"/>
</dbReference>
<dbReference type="AlphaFoldDB" id="H3DLC8"/>
<dbReference type="HOGENOM" id="CLU_141922_0_1_1"/>